<accession>A0A454CX17</accession>
<organism evidence="1 2">
    <name type="scientific">Vibrio harveyi</name>
    <name type="common">Beneckea harveyi</name>
    <dbReference type="NCBI Taxonomy" id="669"/>
    <lineage>
        <taxon>Bacteria</taxon>
        <taxon>Pseudomonadati</taxon>
        <taxon>Pseudomonadota</taxon>
        <taxon>Gammaproteobacteria</taxon>
        <taxon>Vibrionales</taxon>
        <taxon>Vibrionaceae</taxon>
        <taxon>Vibrio</taxon>
    </lineage>
</organism>
<evidence type="ECO:0000313" key="2">
    <source>
        <dbReference type="Proteomes" id="UP000008367"/>
    </source>
</evidence>
<feature type="non-terminal residue" evidence="1">
    <location>
        <position position="1"/>
    </location>
</feature>
<name>A0A454CX17_VIBHA</name>
<reference evidence="1 2" key="1">
    <citation type="submission" date="2012-10" db="EMBL/GenBank/DDBJ databases">
        <title>Genome sequence of Vibrio Cholerae HENC-02.</title>
        <authorList>
            <person name="Eppinger M."/>
            <person name="Hasan N.A."/>
            <person name="Sengamalay N."/>
            <person name="Hine E."/>
            <person name="Su Q."/>
            <person name="Daugherty S.C."/>
            <person name="Young S."/>
            <person name="Sadzewicz L."/>
            <person name="Tallon L."/>
            <person name="Cebula T.A."/>
            <person name="Ravel J."/>
            <person name="Colwell R.R."/>
        </authorList>
    </citation>
    <scope>NUCLEOTIDE SEQUENCE [LARGE SCALE GENOMIC DNA]</scope>
    <source>
        <strain evidence="1 2">HENC-02</strain>
    </source>
</reference>
<comment type="caution">
    <text evidence="1">The sequence shown here is derived from an EMBL/GenBank/DDBJ whole genome shotgun (WGS) entry which is preliminary data.</text>
</comment>
<gene>
    <name evidence="1" type="ORF">VCHENC02_3358B</name>
</gene>
<proteinExistence type="predicted"/>
<dbReference type="EMBL" id="AJSR01001424">
    <property type="protein sequence ID" value="EKM30944.1"/>
    <property type="molecule type" value="Genomic_DNA"/>
</dbReference>
<evidence type="ECO:0000313" key="1">
    <source>
        <dbReference type="EMBL" id="EKM30944.1"/>
    </source>
</evidence>
<protein>
    <submittedName>
        <fullName evidence="1">Uncharacterized protein</fullName>
    </submittedName>
</protein>
<dbReference type="Proteomes" id="UP000008367">
    <property type="component" value="Unassembled WGS sequence"/>
</dbReference>
<sequence length="27" mass="2974">TLQAQRVHKLGLAKFSVSTLNQLVCFA</sequence>
<dbReference type="AlphaFoldDB" id="A0A454CX17"/>